<feature type="transmembrane region" description="Helical" evidence="1">
    <location>
        <begin position="6"/>
        <end position="28"/>
    </location>
</feature>
<accession>A0A8A1LN21</accession>
<reference evidence="2" key="1">
    <citation type="submission" date="2021-01" db="EMBL/GenBank/DDBJ databases">
        <title>Chromosome-level genome assembly of a human fungal pathogen reveals clustering of transcriptionally co-regulated genes.</title>
        <authorList>
            <person name="Voorhies M."/>
            <person name="Cohen S."/>
            <person name="Shea T.P."/>
            <person name="Petrus S."/>
            <person name="Munoz J.F."/>
            <person name="Poplawski S."/>
            <person name="Goldman W.E."/>
            <person name="Michael T."/>
            <person name="Cuomo C.A."/>
            <person name="Sil A."/>
            <person name="Beyhan S."/>
        </authorList>
    </citation>
    <scope>NUCLEOTIDE SEQUENCE</scope>
    <source>
        <strain evidence="2">H88</strain>
    </source>
</reference>
<proteinExistence type="predicted"/>
<dbReference type="AlphaFoldDB" id="A0A8A1LN21"/>
<keyword evidence="1" id="KW-1133">Transmembrane helix</keyword>
<sequence length="73" mass="8483">MDFLHILYFVLFFFLVLFIPLFGFLFLVQAHGRNLLVFDLHEIALQAAVLLHLAFECTQAPLAFIPVTYWSLP</sequence>
<evidence type="ECO:0000313" key="3">
    <source>
        <dbReference type="Proteomes" id="UP000663419"/>
    </source>
</evidence>
<name>A0A8A1LN21_AJEC8</name>
<dbReference type="VEuPathDB" id="FungiDB:I7I53_00494"/>
<dbReference type="EMBL" id="CP069104">
    <property type="protein sequence ID" value="QSS53287.1"/>
    <property type="molecule type" value="Genomic_DNA"/>
</dbReference>
<evidence type="ECO:0000256" key="1">
    <source>
        <dbReference type="SAM" id="Phobius"/>
    </source>
</evidence>
<keyword evidence="1" id="KW-0472">Membrane</keyword>
<organism evidence="2 3">
    <name type="scientific">Ajellomyces capsulatus (strain H88)</name>
    <name type="common">Darling's disease fungus</name>
    <name type="synonym">Histoplasma capsulatum</name>
    <dbReference type="NCBI Taxonomy" id="544711"/>
    <lineage>
        <taxon>Eukaryota</taxon>
        <taxon>Fungi</taxon>
        <taxon>Dikarya</taxon>
        <taxon>Ascomycota</taxon>
        <taxon>Pezizomycotina</taxon>
        <taxon>Eurotiomycetes</taxon>
        <taxon>Eurotiomycetidae</taxon>
        <taxon>Onygenales</taxon>
        <taxon>Ajellomycetaceae</taxon>
        <taxon>Histoplasma</taxon>
    </lineage>
</organism>
<evidence type="ECO:0000313" key="2">
    <source>
        <dbReference type="EMBL" id="QSS53287.1"/>
    </source>
</evidence>
<keyword evidence="1" id="KW-0812">Transmembrane</keyword>
<gene>
    <name evidence="2" type="ORF">I7I53_00494</name>
</gene>
<dbReference type="Proteomes" id="UP000663419">
    <property type="component" value="Chromosome 3"/>
</dbReference>
<feature type="transmembrane region" description="Helical" evidence="1">
    <location>
        <begin position="49"/>
        <end position="72"/>
    </location>
</feature>
<protein>
    <submittedName>
        <fullName evidence="2">Uncharacterized protein</fullName>
    </submittedName>
</protein>